<feature type="region of interest" description="Disordered" evidence="2">
    <location>
        <begin position="1"/>
        <end position="23"/>
    </location>
</feature>
<feature type="compositionally biased region" description="Low complexity" evidence="2">
    <location>
        <begin position="11"/>
        <end position="22"/>
    </location>
</feature>
<dbReference type="PANTHER" id="PTHR30222">
    <property type="entry name" value="SPERMIDINE/PUTRESCINE-BINDING PERIPLASMIC PROTEIN"/>
    <property type="match status" value="1"/>
</dbReference>
<comment type="caution">
    <text evidence="3">The sequence shown here is derived from an EMBL/GenBank/DDBJ whole genome shotgun (WGS) entry which is preliminary data.</text>
</comment>
<name>A0A399J2V8_9RHOB</name>
<keyword evidence="4" id="KW-1185">Reference proteome</keyword>
<accession>A0A399J2V8</accession>
<dbReference type="SUPFAM" id="SSF53850">
    <property type="entry name" value="Periplasmic binding protein-like II"/>
    <property type="match status" value="1"/>
</dbReference>
<evidence type="ECO:0000313" key="4">
    <source>
        <dbReference type="Proteomes" id="UP000265848"/>
    </source>
</evidence>
<dbReference type="AlphaFoldDB" id="A0A399J2V8"/>
<dbReference type="InterPro" id="IPR006059">
    <property type="entry name" value="SBP"/>
</dbReference>
<proteinExistence type="predicted"/>
<dbReference type="InterPro" id="IPR006311">
    <property type="entry name" value="TAT_signal"/>
</dbReference>
<evidence type="ECO:0000256" key="1">
    <source>
        <dbReference type="ARBA" id="ARBA00022729"/>
    </source>
</evidence>
<organism evidence="3 4">
    <name type="scientific">Pseudooceanicola sediminis</name>
    <dbReference type="NCBI Taxonomy" id="2211117"/>
    <lineage>
        <taxon>Bacteria</taxon>
        <taxon>Pseudomonadati</taxon>
        <taxon>Pseudomonadota</taxon>
        <taxon>Alphaproteobacteria</taxon>
        <taxon>Rhodobacterales</taxon>
        <taxon>Paracoccaceae</taxon>
        <taxon>Pseudooceanicola</taxon>
    </lineage>
</organism>
<dbReference type="PANTHER" id="PTHR30222:SF17">
    <property type="entry name" value="SPERMIDINE_PUTRESCINE-BINDING PERIPLASMIC PROTEIN"/>
    <property type="match status" value="1"/>
</dbReference>
<dbReference type="EMBL" id="QWJJ01000004">
    <property type="protein sequence ID" value="RII39654.1"/>
    <property type="molecule type" value="Genomic_DNA"/>
</dbReference>
<dbReference type="Proteomes" id="UP000265848">
    <property type="component" value="Unassembled WGS sequence"/>
</dbReference>
<dbReference type="Pfam" id="PF13416">
    <property type="entry name" value="SBP_bac_8"/>
    <property type="match status" value="1"/>
</dbReference>
<evidence type="ECO:0000313" key="3">
    <source>
        <dbReference type="EMBL" id="RII39654.1"/>
    </source>
</evidence>
<dbReference type="Gene3D" id="3.40.190.10">
    <property type="entry name" value="Periplasmic binding protein-like II"/>
    <property type="match status" value="1"/>
</dbReference>
<dbReference type="OrthoDB" id="9812255at2"/>
<reference evidence="3 4" key="1">
    <citation type="submission" date="2018-08" db="EMBL/GenBank/DDBJ databases">
        <title>Pseudooceanicola sediminis CY03 in the family Rhodobacteracea.</title>
        <authorList>
            <person name="Zhang Y.-J."/>
        </authorList>
    </citation>
    <scope>NUCLEOTIDE SEQUENCE [LARGE SCALE GENOMIC DNA]</scope>
    <source>
        <strain evidence="3 4">CY03</strain>
    </source>
</reference>
<evidence type="ECO:0000256" key="2">
    <source>
        <dbReference type="SAM" id="MobiDB-lite"/>
    </source>
</evidence>
<keyword evidence="1" id="KW-0732">Signal</keyword>
<sequence length="439" mass="49068">MTPKTPKDASTTAPGTTPAPTGLSRRALLKTGAAAGAASLFPAPMLWAQNIKDVKIVHAGQSYSTIPNIAEQANKDLGFTVEMQTLDQTTQTNRMLTQPDTLDVVDVPNTSMKYFLGRDILMPLAVKDYKWWDKTVPLFTQGTYPNGEAYSMQGYAPIKAQYYTSEKAKEYSLTPTEWLVGVPLYYNADTIGIRPDLIDRPIESWADLLSSDFNGKVALQDGVAVGVPDAAMALEAMGDVTYVDKGNMTKEEIDATIDKLIAYKKDGHFRSFWTTFEQSVQLMASGEVVLESMWAPAVTEVRTRGIECKYNGMKEGYRGWYIMMMGMSHLDGLQRDCAIEYMNWYNSGWVGAFISRQGFYNSVPENVQPMMTENEYGYWYEGKAATDDILNPFGKVMETAGAVRDGGALWDRMGNIGIWNSLMDEDRYLVRRWQDFIAA</sequence>
<gene>
    <name evidence="3" type="ORF">DL237_05770</name>
</gene>
<protein>
    <submittedName>
        <fullName evidence="3">Extracellular solute-binding protein</fullName>
    </submittedName>
</protein>
<dbReference type="RefSeq" id="WP_119398088.1">
    <property type="nucleotide sequence ID" value="NZ_QWJJ01000004.1"/>
</dbReference>
<dbReference type="PROSITE" id="PS51318">
    <property type="entry name" value="TAT"/>
    <property type="match status" value="1"/>
</dbReference>